<dbReference type="Proteomes" id="UP001152599">
    <property type="component" value="Unassembled WGS sequence"/>
</dbReference>
<dbReference type="Pfam" id="PF01902">
    <property type="entry name" value="Diphthami_syn_2"/>
    <property type="match status" value="1"/>
</dbReference>
<name>A0A9X4MYJ0_9FLAO</name>
<protein>
    <submittedName>
        <fullName evidence="2">Diphthine--ammonia ligase</fullName>
        <ecNumber evidence="2">6.3.1.14</ecNumber>
    </submittedName>
</protein>
<keyword evidence="3" id="KW-1185">Reference proteome</keyword>
<evidence type="ECO:0000259" key="1">
    <source>
        <dbReference type="Pfam" id="PF01902"/>
    </source>
</evidence>
<sequence length="232" mass="26229">MSLKKKAVFNWSGGKDSALALRKVLQENEYEVIALLATISAENLKSSIHQIPFEILEKQSKSIGIPLKPVEISKNLKNYEEQMTEVVLDFKQQGVEHFIFGDVHLSEVKSYREKQLNPLGIQVIEPLWDKTSEDVVAEFLASGLKAKIIVTQVDKLDDSYIGKDLSQELVTSFPADIDVCGENGEYHSLVYDGDIFQEKVEFSIPKVSKISYDFTLDTGENITSYFWQADLE</sequence>
<dbReference type="SUPFAM" id="SSF52402">
    <property type="entry name" value="Adenine nucleotide alpha hydrolases-like"/>
    <property type="match status" value="1"/>
</dbReference>
<organism evidence="2 3">
    <name type="scientific">Profundicola chukchiensis</name>
    <dbReference type="NCBI Taxonomy" id="2961959"/>
    <lineage>
        <taxon>Bacteria</taxon>
        <taxon>Pseudomonadati</taxon>
        <taxon>Bacteroidota</taxon>
        <taxon>Flavobacteriia</taxon>
        <taxon>Flavobacteriales</taxon>
        <taxon>Weeksellaceae</taxon>
        <taxon>Profundicola</taxon>
    </lineage>
</organism>
<comment type="caution">
    <text evidence="2">The sequence shown here is derived from an EMBL/GenBank/DDBJ whole genome shotgun (WGS) entry which is preliminary data.</text>
</comment>
<evidence type="ECO:0000313" key="2">
    <source>
        <dbReference type="EMBL" id="MDG4946473.1"/>
    </source>
</evidence>
<dbReference type="InterPro" id="IPR002761">
    <property type="entry name" value="Diphthami_syn_dom"/>
</dbReference>
<dbReference type="Gene3D" id="3.40.50.620">
    <property type="entry name" value="HUPs"/>
    <property type="match status" value="1"/>
</dbReference>
<reference evidence="2" key="1">
    <citation type="submission" date="2022-07" db="EMBL/GenBank/DDBJ databases">
        <title>Description and genome-wide analysis of Profundicola chukchiensis gen. nov., sp. nov., marine bacteria isolated from bottom sediments of the Chukchi Sea.</title>
        <authorList>
            <person name="Romanenko L."/>
            <person name="Otstavnykh N."/>
            <person name="Kurilenko V."/>
            <person name="Eremeev V."/>
            <person name="Velansky P."/>
            <person name="Mikhailov V."/>
            <person name="Isaeva M."/>
        </authorList>
    </citation>
    <scope>NUCLEOTIDE SEQUENCE</scope>
    <source>
        <strain evidence="2">KMM 9713</strain>
    </source>
</reference>
<dbReference type="AlphaFoldDB" id="A0A9X4MYJ0"/>
<dbReference type="EC" id="6.3.1.14" evidence="2"/>
<proteinExistence type="predicted"/>
<dbReference type="RefSeq" id="WP_304420869.1">
    <property type="nucleotide sequence ID" value="NZ_JANCMU010000004.1"/>
</dbReference>
<dbReference type="GO" id="GO:0017178">
    <property type="term" value="F:diphthine-ammonia ligase activity"/>
    <property type="evidence" value="ECO:0007669"/>
    <property type="project" value="UniProtKB-EC"/>
</dbReference>
<dbReference type="EMBL" id="JANCMU010000004">
    <property type="protein sequence ID" value="MDG4946473.1"/>
    <property type="molecule type" value="Genomic_DNA"/>
</dbReference>
<dbReference type="InterPro" id="IPR014729">
    <property type="entry name" value="Rossmann-like_a/b/a_fold"/>
</dbReference>
<feature type="domain" description="Diphthamide synthase" evidence="1">
    <location>
        <begin position="6"/>
        <end position="203"/>
    </location>
</feature>
<dbReference type="Gene3D" id="3.90.1490.10">
    <property type="entry name" value="putative n-type atp pyrophosphatase, domain 2"/>
    <property type="match status" value="1"/>
</dbReference>
<evidence type="ECO:0000313" key="3">
    <source>
        <dbReference type="Proteomes" id="UP001152599"/>
    </source>
</evidence>
<gene>
    <name evidence="2" type="ORF">NMK71_08605</name>
</gene>
<keyword evidence="2" id="KW-0436">Ligase</keyword>
<dbReference type="NCBIfam" id="TIGR00290">
    <property type="entry name" value="MJ0570_dom"/>
    <property type="match status" value="1"/>
</dbReference>
<accession>A0A9X4MYJ0</accession>